<evidence type="ECO:0000313" key="1">
    <source>
        <dbReference type="EMBL" id="DAE18749.1"/>
    </source>
</evidence>
<proteinExistence type="predicted"/>
<reference evidence="1" key="1">
    <citation type="journal article" date="2021" name="Proc. Natl. Acad. Sci. U.S.A.">
        <title>A Catalog of Tens of Thousands of Viruses from Human Metagenomes Reveals Hidden Associations with Chronic Diseases.</title>
        <authorList>
            <person name="Tisza M.J."/>
            <person name="Buck C.B."/>
        </authorList>
    </citation>
    <scope>NUCLEOTIDE SEQUENCE</scope>
    <source>
        <strain evidence="1">CtXmm2</strain>
    </source>
</reference>
<protein>
    <submittedName>
        <fullName evidence="1">Uncharacterized protein</fullName>
    </submittedName>
</protein>
<dbReference type="EMBL" id="BK015661">
    <property type="protein sequence ID" value="DAE18749.1"/>
    <property type="molecule type" value="Genomic_DNA"/>
</dbReference>
<accession>A0A8S5QIY6</accession>
<organism evidence="1">
    <name type="scientific">Siphoviridae sp. ctXmm2</name>
    <dbReference type="NCBI Taxonomy" id="2825546"/>
    <lineage>
        <taxon>Viruses</taxon>
        <taxon>Duplodnaviria</taxon>
        <taxon>Heunggongvirae</taxon>
        <taxon>Uroviricota</taxon>
        <taxon>Caudoviricetes</taxon>
    </lineage>
</organism>
<sequence length="47" mass="5649">MGYLLFRDHNILPEQHVKMGPNQRQVVYGYLLKECEEREEAQKEQSN</sequence>
<name>A0A8S5QIY6_9CAUD</name>